<accession>A0A0F9LK07</accession>
<dbReference type="Pfam" id="PF01541">
    <property type="entry name" value="GIY-YIG"/>
    <property type="match status" value="1"/>
</dbReference>
<comment type="caution">
    <text evidence="4">The sequence shown here is derived from an EMBL/GenBank/DDBJ whole genome shotgun (WGS) entry which is preliminary data.</text>
</comment>
<dbReference type="PROSITE" id="PS50164">
    <property type="entry name" value="GIY_YIG"/>
    <property type="match status" value="1"/>
</dbReference>
<feature type="compositionally biased region" description="Basic and acidic residues" evidence="2">
    <location>
        <begin position="95"/>
        <end position="108"/>
    </location>
</feature>
<feature type="compositionally biased region" description="Basic and acidic residues" evidence="2">
    <location>
        <begin position="187"/>
        <end position="196"/>
    </location>
</feature>
<dbReference type="GO" id="GO:0004519">
    <property type="term" value="F:endonuclease activity"/>
    <property type="evidence" value="ECO:0007669"/>
    <property type="project" value="InterPro"/>
</dbReference>
<dbReference type="Gene3D" id="3.40.1440.10">
    <property type="entry name" value="GIY-YIG endonuclease"/>
    <property type="match status" value="1"/>
</dbReference>
<dbReference type="Pfam" id="PF07460">
    <property type="entry name" value="NUMOD3"/>
    <property type="match status" value="3"/>
</dbReference>
<name>A0A0F9LK07_9ZZZZ</name>
<dbReference type="InterPro" id="IPR035901">
    <property type="entry name" value="GIY-YIG_endonuc_sf"/>
</dbReference>
<proteinExistence type="predicted"/>
<feature type="region of interest" description="Disordered" evidence="2">
    <location>
        <begin position="90"/>
        <end position="210"/>
    </location>
</feature>
<protein>
    <recommendedName>
        <fullName evidence="3">GIY-YIG domain-containing protein</fullName>
    </recommendedName>
</protein>
<evidence type="ECO:0000313" key="4">
    <source>
        <dbReference type="EMBL" id="KKM64565.1"/>
    </source>
</evidence>
<evidence type="ECO:0000256" key="2">
    <source>
        <dbReference type="SAM" id="MobiDB-lite"/>
    </source>
</evidence>
<dbReference type="SMART" id="SM00465">
    <property type="entry name" value="GIYc"/>
    <property type="match status" value="1"/>
</dbReference>
<organism evidence="4">
    <name type="scientific">marine sediment metagenome</name>
    <dbReference type="NCBI Taxonomy" id="412755"/>
    <lineage>
        <taxon>unclassified sequences</taxon>
        <taxon>metagenomes</taxon>
        <taxon>ecological metagenomes</taxon>
    </lineage>
</organism>
<dbReference type="InterPro" id="IPR000305">
    <property type="entry name" value="GIY-YIG_endonuc"/>
</dbReference>
<evidence type="ECO:0000256" key="1">
    <source>
        <dbReference type="ARBA" id="ARBA00010045"/>
    </source>
</evidence>
<dbReference type="GO" id="GO:0003677">
    <property type="term" value="F:DNA binding"/>
    <property type="evidence" value="ECO:0007669"/>
    <property type="project" value="InterPro"/>
</dbReference>
<dbReference type="NCBIfam" id="TIGR01453">
    <property type="entry name" value="grpIintron_endo"/>
    <property type="match status" value="1"/>
</dbReference>
<gene>
    <name evidence="4" type="ORF">LCGC14_1500130</name>
</gene>
<reference evidence="4" key="1">
    <citation type="journal article" date="2015" name="Nature">
        <title>Complex archaea that bridge the gap between prokaryotes and eukaryotes.</title>
        <authorList>
            <person name="Spang A."/>
            <person name="Saw J.H."/>
            <person name="Jorgensen S.L."/>
            <person name="Zaremba-Niedzwiedzka K."/>
            <person name="Martijn J."/>
            <person name="Lind A.E."/>
            <person name="van Eijk R."/>
            <person name="Schleper C."/>
            <person name="Guy L."/>
            <person name="Ettema T.J."/>
        </authorList>
    </citation>
    <scope>NUCLEOTIDE SEQUENCE</scope>
</reference>
<feature type="domain" description="GIY-YIG" evidence="3">
    <location>
        <begin position="6"/>
        <end position="93"/>
    </location>
</feature>
<dbReference type="InterPro" id="IPR006350">
    <property type="entry name" value="Intron_endoG1"/>
</dbReference>
<dbReference type="CDD" id="cd10443">
    <property type="entry name" value="GIY-YIG_HE_Tlr8p_PBC-V_like"/>
    <property type="match status" value="1"/>
</dbReference>
<sequence length="227" mass="26028">MKIQNNYGYIYIIENDLNDKIYVGRTLDLRKREIVHFSESSRTWGIKAAISKYGTQHFDFVILEACDSEKELNTREKYWIEELNTLSPSGYNLKEGGKSGKPSEETRNKMSLARKGKKLSIEHRHSISKALMGRVDSEETRQRKGRAKLGQTHSIESRLKMSRSHTGKKLSVETREKMSVSQKGKHRESPSEETRLKMSKALSGRKLSVEHKSCISQALQGNRNAKK</sequence>
<comment type="similarity">
    <text evidence="1">To endonucleases of group I introns of fungi and phage.</text>
</comment>
<dbReference type="SUPFAM" id="SSF82771">
    <property type="entry name" value="GIY-YIG endonuclease"/>
    <property type="match status" value="1"/>
</dbReference>
<dbReference type="InterPro" id="IPR003611">
    <property type="entry name" value="NUMOD3"/>
</dbReference>
<dbReference type="SMART" id="SM00496">
    <property type="entry name" value="IENR2"/>
    <property type="match status" value="7"/>
</dbReference>
<dbReference type="EMBL" id="LAZR01010876">
    <property type="protein sequence ID" value="KKM64565.1"/>
    <property type="molecule type" value="Genomic_DNA"/>
</dbReference>
<evidence type="ECO:0000259" key="3">
    <source>
        <dbReference type="PROSITE" id="PS50164"/>
    </source>
</evidence>
<dbReference type="AlphaFoldDB" id="A0A0F9LK07"/>